<protein>
    <recommendedName>
        <fullName evidence="6">Flagellar attachment zone protein</fullName>
    </recommendedName>
</protein>
<gene>
    <name evidence="4" type="ORF">CGC20_23450</name>
</gene>
<dbReference type="VEuPathDB" id="TriTrypDB:LdCL_340012700"/>
<evidence type="ECO:0000256" key="1">
    <source>
        <dbReference type="ARBA" id="ARBA00023054"/>
    </source>
</evidence>
<feature type="compositionally biased region" description="Low complexity" evidence="3">
    <location>
        <begin position="421"/>
        <end position="434"/>
    </location>
</feature>
<dbReference type="PANTHER" id="PTHR32083:SF48">
    <property type="entry name" value="TRANS-GOLGI NETWORK-LOCALIZED SYP41-INTERACTING PROTEIN 1"/>
    <property type="match status" value="1"/>
</dbReference>
<dbReference type="Gene3D" id="1.20.920.20">
    <property type="match status" value="1"/>
</dbReference>
<reference evidence="5" key="1">
    <citation type="submission" date="2019-02" db="EMBL/GenBank/DDBJ databases">
        <title>FDA dAtabase for Regulatory Grade micrObial Sequences (FDA-ARGOS): Supporting development and validation of Infectious Disease Dx tests.</title>
        <authorList>
            <person name="Duncan R."/>
            <person name="Fisher C."/>
            <person name="Tallon L."/>
            <person name="Sadzewicz L."/>
            <person name="Sengamalay N."/>
            <person name="Ott S."/>
            <person name="Godinez A."/>
            <person name="Nagaraj S."/>
            <person name="Vavikolanu K."/>
            <person name="Vyas G."/>
            <person name="Nadendla S."/>
            <person name="Aluvathingal J."/>
            <person name="Sichtig H."/>
        </authorList>
    </citation>
    <scope>NUCLEOTIDE SEQUENCE [LARGE SCALE GENOMIC DNA]</scope>
    <source>
        <strain evidence="5">FDAARGOS_360</strain>
    </source>
</reference>
<feature type="compositionally biased region" description="Low complexity" evidence="3">
    <location>
        <begin position="764"/>
        <end position="781"/>
    </location>
</feature>
<dbReference type="VEuPathDB" id="TriTrypDB:LdBPK_340710.1"/>
<feature type="region of interest" description="Disordered" evidence="3">
    <location>
        <begin position="751"/>
        <end position="791"/>
    </location>
</feature>
<evidence type="ECO:0000313" key="5">
    <source>
        <dbReference type="Proteomes" id="UP000318821"/>
    </source>
</evidence>
<dbReference type="FunFam" id="1.20.920.20:FF:000019">
    <property type="entry name" value="Excreted/secreted protein 31"/>
    <property type="match status" value="1"/>
</dbReference>
<dbReference type="EMBL" id="RHLD01000025">
    <property type="protein sequence ID" value="TPP54455.1"/>
    <property type="molecule type" value="Genomic_DNA"/>
</dbReference>
<feature type="region of interest" description="Disordered" evidence="3">
    <location>
        <begin position="529"/>
        <end position="569"/>
    </location>
</feature>
<dbReference type="Proteomes" id="UP000318821">
    <property type="component" value="Unassembled WGS sequence"/>
</dbReference>
<dbReference type="GO" id="GO:0005856">
    <property type="term" value="C:cytoskeleton"/>
    <property type="evidence" value="ECO:0007669"/>
    <property type="project" value="TreeGrafter"/>
</dbReference>
<feature type="coiled-coil region" evidence="2">
    <location>
        <begin position="1292"/>
        <end position="1434"/>
    </location>
</feature>
<dbReference type="VEuPathDB" id="TriTrypDB:LdBPK_340700.1"/>
<organism evidence="4 5">
    <name type="scientific">Leishmania donovani</name>
    <dbReference type="NCBI Taxonomy" id="5661"/>
    <lineage>
        <taxon>Eukaryota</taxon>
        <taxon>Discoba</taxon>
        <taxon>Euglenozoa</taxon>
        <taxon>Kinetoplastea</taxon>
        <taxon>Metakinetoplastina</taxon>
        <taxon>Trypanosomatida</taxon>
        <taxon>Trypanosomatidae</taxon>
        <taxon>Leishmaniinae</taxon>
        <taxon>Leishmania</taxon>
    </lineage>
</organism>
<feature type="compositionally biased region" description="Low complexity" evidence="3">
    <location>
        <begin position="1208"/>
        <end position="1225"/>
    </location>
</feature>
<name>A0A504Y2U3_LEIDO</name>
<dbReference type="VEuPathDB" id="TriTrypDB:LdCL_340012650"/>
<dbReference type="PANTHER" id="PTHR32083">
    <property type="entry name" value="CILIA AND FLAGELLA-ASSOCIATED PROTEIN 58-RELATED"/>
    <property type="match status" value="1"/>
</dbReference>
<sequence length="1499" mass="162084">MLARYLDPSVHPLRVGQVVAYDYLHAAKTWQWTLGTVREIKDYTAVVQQWGLHTGDIDTLRSILLKEVDTENGRMKNYHDMLAIAREKLASIRRSNEDRVSHVRGHFDKAREKVELIDEVDLRKVTAQAAPSPVAVAVLKAVWAVAKCDPTAVEFYEWADVQLEYRKPAALDEIAKTDVLAKLYPSAESLQQSLEQDPKLNYKAAARDSPVVASLHAWVITALAYQQAYNLLAHDKRIQEQNDAIAAAIAGMKACRAKIAKLKDELSSKDTAALPGQVTSFTRTSVLVTIPLSAVISPVNVDTDVKRCVLTKDEVEQIPIDAKITRYAQKQKLAITGSHLLDQYAAATTTHIYVTELEDRLFFFQHYMASALRDAQTAAVDAHQRLAVSLHELEAFRQKRHDAKKARAAEPELADADGVEPSSGPTSSRSPTGRAAPRGQSAAPRGTASQQHKLLGPAYQSIDPATIANEPLYAVTIEEYKAKDAAGERAMDEAERMADEVQRLAVELEDAKAAADKLAEELAAKDEELAAHRQKRHDARQARASDPALAAADAVAPRSGKGAASPHVGAVQRQAVDPATVPVAPAVIAEEPLYVATAEELQHVRDFADQLAEELEAFRQKRHDAKKARAAEPELADADGVEPSSGPTSSRSPTGRAAPRGQSAAPRGTASQQHKLLGPAYQSIDPATIANEPLYAVTIEEYKAKDAAGERAMDEAERMADEVQRLAVELEDAKAAADKLAEELAAKDEELAAHRQKRHDARQARASDPALAAADAVAPRSGKGAASPHVGAVQRQAVDPATVPVAPAVIAEEPLYVATAEELQHVRDFADQLAEELEAFRQKRHDAKKARAAEPELADADGVEPSSGPTSSRSPTGRAAPRGQSAAPRGTASQQHKLLGPAYQSIDPATIANEPLYAVTIEEYKAKDAAGERAMDEAERMADEVQRLAVELEDAKAAADKLAEELAAKDEELAAHRQKRHDARQARASDPALAAADAVAPRSGKGAASPHVGAVQRQAVDPATVPVAPAVIAEEPLYVATAEELQHVRDFADQLAEELEAFRQKRHDAKKARAAEPELADADGVEPSSGPTSSRSPTGRAAPRGQSAAPRGTASQQHKLLGPAYQSIDPATIANEPLYAVTIEEYKAKDAAGERAMDEAERMADEVQRLAVELEDAKAAADKLAEELAAKDEELAAHRQKRHDARQARASDPALAAADAVAPRSGKGAASPHVGAVQRQAVDPATVPVAPAVIAEEPLYVATAEELQHVRDFADQAAHDATAREAEVAGTVENLRNELDDVREMNAKLEDEVFALKEQLSDAEDAYKKLAGALVVAEDERQELCDDLEAALDELEQKKDEYDELLGNLEEVQGLLEAADVAGRTAVEALEQRNRDMADLQGELANALDASKENENLRALLDAKEREIDRLKEYNSFWTDTVGTGKQKVTHRLTKIFDGDWTRLMRHRPEALKAAFVIDSSNACHVPGDQIVQVDFDHD</sequence>
<feature type="region of interest" description="Disordered" evidence="3">
    <location>
        <begin position="401"/>
        <end position="451"/>
    </location>
</feature>
<evidence type="ECO:0000313" key="4">
    <source>
        <dbReference type="EMBL" id="TPP54455.1"/>
    </source>
</evidence>
<accession>A0A504Y2U3</accession>
<evidence type="ECO:0008006" key="6">
    <source>
        <dbReference type="Google" id="ProtNLM"/>
    </source>
</evidence>
<feature type="region of interest" description="Disordered" evidence="3">
    <location>
        <begin position="845"/>
        <end position="898"/>
    </location>
</feature>
<evidence type="ECO:0000256" key="3">
    <source>
        <dbReference type="SAM" id="MobiDB-lite"/>
    </source>
</evidence>
<feature type="compositionally biased region" description="Low complexity" evidence="3">
    <location>
        <begin position="1087"/>
        <end position="1100"/>
    </location>
</feature>
<feature type="region of interest" description="Disordered" evidence="3">
    <location>
        <begin position="623"/>
        <end position="673"/>
    </location>
</feature>
<feature type="region of interest" description="Disordered" evidence="3">
    <location>
        <begin position="969"/>
        <end position="1013"/>
    </location>
</feature>
<feature type="compositionally biased region" description="Low complexity" evidence="3">
    <location>
        <begin position="865"/>
        <end position="878"/>
    </location>
</feature>
<feature type="compositionally biased region" description="Low complexity" evidence="3">
    <location>
        <begin position="643"/>
        <end position="656"/>
    </location>
</feature>
<feature type="compositionally biased region" description="Low complexity" evidence="3">
    <location>
        <begin position="542"/>
        <end position="559"/>
    </location>
</feature>
<evidence type="ECO:0000256" key="2">
    <source>
        <dbReference type="SAM" id="Coils"/>
    </source>
</evidence>
<feature type="region of interest" description="Disordered" evidence="3">
    <location>
        <begin position="1195"/>
        <end position="1235"/>
    </location>
</feature>
<comment type="caution">
    <text evidence="4">The sequence shown here is derived from an EMBL/GenBank/DDBJ whole genome shotgun (WGS) entry which is preliminary data.</text>
</comment>
<keyword evidence="1 2" id="KW-0175">Coiled coil</keyword>
<feature type="region of interest" description="Disordered" evidence="3">
    <location>
        <begin position="1067"/>
        <end position="1117"/>
    </location>
</feature>
<proteinExistence type="predicted"/>
<feature type="compositionally biased region" description="Low complexity" evidence="3">
    <location>
        <begin position="986"/>
        <end position="1003"/>
    </location>
</feature>